<dbReference type="EMBL" id="JANPWB010000016">
    <property type="protein sequence ID" value="KAJ1079954.1"/>
    <property type="molecule type" value="Genomic_DNA"/>
</dbReference>
<accession>A0AAV7KQ06</accession>
<dbReference type="Proteomes" id="UP001066276">
    <property type="component" value="Chromosome 12"/>
</dbReference>
<sequence>MVEESVDCRTVNSVNRRDVIVDDKAILSIDGLVTDAIVENVTIEKEVDTDIEEMVNVLFVDDAAVYFFAVNSINDDTVFDSGVLVNNLLRKLF</sequence>
<organism evidence="1 2">
    <name type="scientific">Pleurodeles waltl</name>
    <name type="common">Iberian ribbed newt</name>
    <dbReference type="NCBI Taxonomy" id="8319"/>
    <lineage>
        <taxon>Eukaryota</taxon>
        <taxon>Metazoa</taxon>
        <taxon>Chordata</taxon>
        <taxon>Craniata</taxon>
        <taxon>Vertebrata</taxon>
        <taxon>Euteleostomi</taxon>
        <taxon>Amphibia</taxon>
        <taxon>Batrachia</taxon>
        <taxon>Caudata</taxon>
        <taxon>Salamandroidea</taxon>
        <taxon>Salamandridae</taxon>
        <taxon>Pleurodelinae</taxon>
        <taxon>Pleurodeles</taxon>
    </lineage>
</organism>
<dbReference type="AlphaFoldDB" id="A0AAV7KQ06"/>
<name>A0AAV7KQ06_PLEWA</name>
<gene>
    <name evidence="1" type="ORF">NDU88_000176</name>
</gene>
<protein>
    <submittedName>
        <fullName evidence="1">Uncharacterized protein</fullName>
    </submittedName>
</protein>
<keyword evidence="2" id="KW-1185">Reference proteome</keyword>
<comment type="caution">
    <text evidence="1">The sequence shown here is derived from an EMBL/GenBank/DDBJ whole genome shotgun (WGS) entry which is preliminary data.</text>
</comment>
<evidence type="ECO:0000313" key="1">
    <source>
        <dbReference type="EMBL" id="KAJ1079954.1"/>
    </source>
</evidence>
<evidence type="ECO:0000313" key="2">
    <source>
        <dbReference type="Proteomes" id="UP001066276"/>
    </source>
</evidence>
<reference evidence="1" key="1">
    <citation type="journal article" date="2022" name="bioRxiv">
        <title>Sequencing and chromosome-scale assembly of the giantPleurodeles waltlgenome.</title>
        <authorList>
            <person name="Brown T."/>
            <person name="Elewa A."/>
            <person name="Iarovenko S."/>
            <person name="Subramanian E."/>
            <person name="Araus A.J."/>
            <person name="Petzold A."/>
            <person name="Susuki M."/>
            <person name="Suzuki K.-i.T."/>
            <person name="Hayashi T."/>
            <person name="Toyoda A."/>
            <person name="Oliveira C."/>
            <person name="Osipova E."/>
            <person name="Leigh N.D."/>
            <person name="Simon A."/>
            <person name="Yun M.H."/>
        </authorList>
    </citation>
    <scope>NUCLEOTIDE SEQUENCE</scope>
    <source>
        <strain evidence="1">20211129_DDA</strain>
        <tissue evidence="1">Liver</tissue>
    </source>
</reference>
<proteinExistence type="predicted"/>